<dbReference type="Pfam" id="PF00400">
    <property type="entry name" value="WD40"/>
    <property type="match status" value="3"/>
</dbReference>
<dbReference type="PRINTS" id="PR00153">
    <property type="entry name" value="CSAPPISMRASE"/>
</dbReference>
<dbReference type="PANTHER" id="PTHR45625:SF4">
    <property type="entry name" value="PEPTIDYLPROLYL ISOMERASE DOMAIN AND WD REPEAT-CONTAINING PROTEIN 1"/>
    <property type="match status" value="1"/>
</dbReference>
<dbReference type="InterPro" id="IPR002130">
    <property type="entry name" value="Cyclophilin-type_PPIase_dom"/>
</dbReference>
<evidence type="ECO:0000259" key="9">
    <source>
        <dbReference type="PROSITE" id="PS50072"/>
    </source>
</evidence>
<evidence type="ECO:0000256" key="1">
    <source>
        <dbReference type="ARBA" id="ARBA00000971"/>
    </source>
</evidence>
<evidence type="ECO:0000313" key="10">
    <source>
        <dbReference type="EMBL" id="CAB3378664.1"/>
    </source>
</evidence>
<name>A0A8S1DKV8_9INSE</name>
<dbReference type="Gene3D" id="2.40.100.10">
    <property type="entry name" value="Cyclophilin-like"/>
    <property type="match status" value="1"/>
</dbReference>
<keyword evidence="6" id="KW-0413">Isomerase</keyword>
<accession>A0A8S1DKV8</accession>
<dbReference type="InterPro" id="IPR029000">
    <property type="entry name" value="Cyclophilin-like_dom_sf"/>
</dbReference>
<keyword evidence="4" id="KW-0677">Repeat</keyword>
<dbReference type="EC" id="5.2.1.8" evidence="2"/>
<evidence type="ECO:0000256" key="3">
    <source>
        <dbReference type="ARBA" id="ARBA00022574"/>
    </source>
</evidence>
<dbReference type="GO" id="GO:0003755">
    <property type="term" value="F:peptidyl-prolyl cis-trans isomerase activity"/>
    <property type="evidence" value="ECO:0007669"/>
    <property type="project" value="UniProtKB-KW"/>
</dbReference>
<dbReference type="Gene3D" id="2.130.10.10">
    <property type="entry name" value="YVTN repeat-like/Quinoprotein amine dehydrogenase"/>
    <property type="match status" value="1"/>
</dbReference>
<evidence type="ECO:0000256" key="5">
    <source>
        <dbReference type="ARBA" id="ARBA00023110"/>
    </source>
</evidence>
<dbReference type="SUPFAM" id="SSF50891">
    <property type="entry name" value="Cyclophilin-like"/>
    <property type="match status" value="1"/>
</dbReference>
<reference evidence="10 11" key="1">
    <citation type="submission" date="2020-04" db="EMBL/GenBank/DDBJ databases">
        <authorList>
            <person name="Alioto T."/>
            <person name="Alioto T."/>
            <person name="Gomez Garrido J."/>
        </authorList>
    </citation>
    <scope>NUCLEOTIDE SEQUENCE [LARGE SCALE GENOMIC DNA]</scope>
</reference>
<dbReference type="OrthoDB" id="10264753at2759"/>
<protein>
    <recommendedName>
        <fullName evidence="2">peptidylprolyl isomerase</fullName>
        <ecNumber evidence="2">5.2.1.8</ecNumber>
    </recommendedName>
</protein>
<evidence type="ECO:0000256" key="2">
    <source>
        <dbReference type="ARBA" id="ARBA00013194"/>
    </source>
</evidence>
<dbReference type="InterPro" id="IPR015943">
    <property type="entry name" value="WD40/YVTN_repeat-like_dom_sf"/>
</dbReference>
<feature type="region of interest" description="Disordered" evidence="8">
    <location>
        <begin position="1"/>
        <end position="64"/>
    </location>
</feature>
<comment type="caution">
    <text evidence="10">The sequence shown here is derived from an EMBL/GenBank/DDBJ whole genome shotgun (WGS) entry which is preliminary data.</text>
</comment>
<dbReference type="SMART" id="SM00320">
    <property type="entry name" value="WD40"/>
    <property type="match status" value="3"/>
</dbReference>
<dbReference type="AlphaFoldDB" id="A0A8S1DKV8"/>
<dbReference type="PANTHER" id="PTHR45625">
    <property type="entry name" value="PEPTIDYL-PROLYL CIS-TRANS ISOMERASE-RELATED"/>
    <property type="match status" value="1"/>
</dbReference>
<dbReference type="InterPro" id="IPR001680">
    <property type="entry name" value="WD40_rpt"/>
</dbReference>
<dbReference type="Pfam" id="PF00160">
    <property type="entry name" value="Pro_isomerase"/>
    <property type="match status" value="1"/>
</dbReference>
<feature type="repeat" description="WD" evidence="7">
    <location>
        <begin position="89"/>
        <end position="120"/>
    </location>
</feature>
<keyword evidence="11" id="KW-1185">Reference proteome</keyword>
<dbReference type="InterPro" id="IPR044666">
    <property type="entry name" value="Cyclophilin_A-like"/>
</dbReference>
<dbReference type="GO" id="GO:0005634">
    <property type="term" value="C:nucleus"/>
    <property type="evidence" value="ECO:0007669"/>
    <property type="project" value="UniProtKB-ARBA"/>
</dbReference>
<dbReference type="SUPFAM" id="SSF50978">
    <property type="entry name" value="WD40 repeat-like"/>
    <property type="match status" value="1"/>
</dbReference>
<evidence type="ECO:0000256" key="4">
    <source>
        <dbReference type="ARBA" id="ARBA00022737"/>
    </source>
</evidence>
<dbReference type="Proteomes" id="UP000494165">
    <property type="component" value="Unassembled WGS sequence"/>
</dbReference>
<keyword evidence="3 7" id="KW-0853">WD repeat</keyword>
<feature type="domain" description="PPIase cyclophilin-type" evidence="9">
    <location>
        <begin position="477"/>
        <end position="632"/>
    </location>
</feature>
<dbReference type="FunFam" id="2.40.100.10:FF:000003">
    <property type="entry name" value="Peptidylprolyl isomerase domain and WD repeat-containing 1"/>
    <property type="match status" value="1"/>
</dbReference>
<organism evidence="10 11">
    <name type="scientific">Cloeon dipterum</name>
    <dbReference type="NCBI Taxonomy" id="197152"/>
    <lineage>
        <taxon>Eukaryota</taxon>
        <taxon>Metazoa</taxon>
        <taxon>Ecdysozoa</taxon>
        <taxon>Arthropoda</taxon>
        <taxon>Hexapoda</taxon>
        <taxon>Insecta</taxon>
        <taxon>Pterygota</taxon>
        <taxon>Palaeoptera</taxon>
        <taxon>Ephemeroptera</taxon>
        <taxon>Pisciforma</taxon>
        <taxon>Baetidae</taxon>
        <taxon>Cloeon</taxon>
    </lineage>
</organism>
<dbReference type="EMBL" id="CADEPI010000169">
    <property type="protein sequence ID" value="CAB3378664.1"/>
    <property type="molecule type" value="Genomic_DNA"/>
</dbReference>
<gene>
    <name evidence="10" type="ORF">CLODIP_2_CD15087</name>
</gene>
<dbReference type="FunFam" id="2.130.10.10:FF:000471">
    <property type="entry name" value="Peptidylprolyl isomerase domain and WD repeat-containing protein"/>
    <property type="match status" value="1"/>
</dbReference>
<evidence type="ECO:0000256" key="6">
    <source>
        <dbReference type="ARBA" id="ARBA00023235"/>
    </source>
</evidence>
<keyword evidence="5" id="KW-0697">Rotamase</keyword>
<dbReference type="PROSITE" id="PS50072">
    <property type="entry name" value="CSA_PPIASE_2"/>
    <property type="match status" value="1"/>
</dbReference>
<evidence type="ECO:0000256" key="8">
    <source>
        <dbReference type="SAM" id="MobiDB-lite"/>
    </source>
</evidence>
<proteinExistence type="predicted"/>
<evidence type="ECO:0000256" key="7">
    <source>
        <dbReference type="PROSITE-ProRule" id="PRU00221"/>
    </source>
</evidence>
<dbReference type="InterPro" id="IPR036322">
    <property type="entry name" value="WD40_repeat_dom_sf"/>
</dbReference>
<comment type="catalytic activity">
    <reaction evidence="1">
        <text>[protein]-peptidylproline (omega=180) = [protein]-peptidylproline (omega=0)</text>
        <dbReference type="Rhea" id="RHEA:16237"/>
        <dbReference type="Rhea" id="RHEA-COMP:10747"/>
        <dbReference type="Rhea" id="RHEA-COMP:10748"/>
        <dbReference type="ChEBI" id="CHEBI:83833"/>
        <dbReference type="ChEBI" id="CHEBI:83834"/>
        <dbReference type="EC" id="5.2.1.8"/>
    </reaction>
</comment>
<sequence>MTDSHTPILSYRMSDKEQTASSSNGDERSKNPPKASNKRKDKSDDESEGEGPGPIKKVAPQPPKKLLPDLRYQQLYLDNLPSAEAYEKSYMHRDVVTHVAVTKTNFIITGSCDGHVKFWKKSDELIEFVKHFRAHLGVINDLVVNHNGSLLCTVATDKAMKIFDVINFDMINMIKLDFVVRCAEWIHLPGDAISTIAVASSESNIINVYDGQSSNSEPLHTFDRLHSKTVVIMKLNIPFATVVSIDQAGIIEYWMGFKQQFKQPTCVKFESKLDTSLYEFAKNKTYPTGLSFSPDGQLMATLAVDRKVRIFKFLTEMQQADPQIPQMEFGRRMAAERDIEKNEAQGNILFDESGSIVLYTTMLGVKTVSIKTGKVLRCIGKQENLRVLKIALYQGKPKKSKAAVTFEMEASENPTLDNAQTDPMLVCTAFKKNRFYLFSSREPIESKSVDADRDVFNEKPSKEDIIAATEASATQRIFNNAIIHTTYGDIHVTLFSKECPKSVENFCVHANEGYFNGHIFHRVIKSFMIQTGDPTGTGTGGESIWGGEFEDEFHPTLKHDRPYTLSMANAGPNTNGSQFFITITPTPWLDGKHTIFGRVVKGMEVVQNISNVKTDAKTDQPVEDISIMSVTVK</sequence>
<evidence type="ECO:0000313" key="11">
    <source>
        <dbReference type="Proteomes" id="UP000494165"/>
    </source>
</evidence>
<dbReference type="PROSITE" id="PS50082">
    <property type="entry name" value="WD_REPEATS_2"/>
    <property type="match status" value="1"/>
</dbReference>